<sequence length="976" mass="109749">MIVFGADVLSASPPTRPLTTSTTDHPLLTPPQFEVKATIRPPIVQSIALLSEQSTEPGRTSTQATSNLPPHSSNSALKVEQQPSPKLETGQHQRQENTDQNQNNSNGTATAAKLESGWQLVEQKFMAEMRTVVQKADSAIEKLENQRRKSAKTPNSSHFKNKTETLPPPVIFASKTFDLNNKNNDSDNDQSEFKVHNVSHFAEQERSQLGELSHALREIRLRYETVKRQFSKAAGTTTFIEEDAQNGTNQTEFGQNLNNETLSNTDNGTIGIAPEGTTAEQQSIETKTLASQEIQTTAVPIPNSSKNTRKPSVEHKNVNNEINEEESIQNIGKAKPKLTLTELAAELEQIERTIATRNGKAGLKELEIESGTLQKAKKILQKGKKSRQKGRARVFSSPPPADKALKTIKAAATHRDGHQHKAEKQPQKQKSRGNNNEVPIRAETTGQPTKPQQQQAVQQLSHSTQQQQPSQTRLPIPPATPDISKLKTVIVDTSTQNGHSDVQHQQQQQQPKILHSQQNNQLHQQTQQQHFQPQNHQPQQVQQQLHSPSFQQQQQHFQSVQHNQMPQQNPTQPSQQQQHYEQQQHQQLDHPQQQPEQQRAFVQHPQQLTQLPQRIGHGQSVRTNAEDGGFYQLERAQVTNVSQKVPKPPASSELKLKGVAQLAVSKGNGPQSPAEISSSQLGSQLRKERLGKNGTKQPKEDDDLANLEEFARIDEQAICDAIACNFETGTLCEWETSIDELNPDDPRYRRYMMARTVLLTRRRRSKRNDDEFVRDEENEEEEIADFGQNLLPNSVEETTMATATTTRKKPDQTADSKPPQGGRTVLRSWHNWVGRYRNRLTGISQSEVFSTRNQRFAASYLKAGQRSMLTGRLLSGDRTTIRFRAWEATRALQLRVCCDRTDRDENCVFETELGAKRASRKWKDHLATCPQGTKKIIFECRNNGPFQGACGVDNIQLVNAYCPSVTPMKANRMLKL</sequence>
<feature type="region of interest" description="Disordered" evidence="1">
    <location>
        <begin position="143"/>
        <end position="166"/>
    </location>
</feature>
<dbReference type="AlphaFoldDB" id="A0A914H0W0"/>
<feature type="compositionally biased region" description="Basic residues" evidence="1">
    <location>
        <begin position="380"/>
        <end position="392"/>
    </location>
</feature>
<accession>A0A914H0W0</accession>
<feature type="region of interest" description="Disordered" evidence="1">
    <location>
        <begin position="1"/>
        <end position="30"/>
    </location>
</feature>
<feature type="region of interest" description="Disordered" evidence="1">
    <location>
        <begin position="664"/>
        <end position="684"/>
    </location>
</feature>
<feature type="region of interest" description="Disordered" evidence="1">
    <location>
        <begin position="494"/>
        <end position="600"/>
    </location>
</feature>
<evidence type="ECO:0000256" key="1">
    <source>
        <dbReference type="SAM" id="MobiDB-lite"/>
    </source>
</evidence>
<feature type="compositionally biased region" description="Polar residues" evidence="1">
    <location>
        <begin position="668"/>
        <end position="683"/>
    </location>
</feature>
<feature type="region of interest" description="Disordered" evidence="1">
    <location>
        <begin position="380"/>
        <end position="481"/>
    </location>
</feature>
<evidence type="ECO:0000313" key="3">
    <source>
        <dbReference type="WBParaSite" id="Gr19_v10_g12912.t1"/>
    </source>
</evidence>
<proteinExistence type="predicted"/>
<feature type="compositionally biased region" description="Polar residues" evidence="1">
    <location>
        <begin position="52"/>
        <end position="84"/>
    </location>
</feature>
<feature type="compositionally biased region" description="Low complexity" evidence="1">
    <location>
        <begin position="444"/>
        <end position="472"/>
    </location>
</feature>
<feature type="compositionally biased region" description="Low complexity" evidence="1">
    <location>
        <begin position="10"/>
        <end position="23"/>
    </location>
</feature>
<feature type="compositionally biased region" description="Low complexity" evidence="1">
    <location>
        <begin position="496"/>
        <end position="598"/>
    </location>
</feature>
<dbReference type="Proteomes" id="UP000887572">
    <property type="component" value="Unplaced"/>
</dbReference>
<dbReference type="WBParaSite" id="Gr19_v10_g12912.t1">
    <property type="protein sequence ID" value="Gr19_v10_g12912.t1"/>
    <property type="gene ID" value="Gr19_v10_g12912"/>
</dbReference>
<organism evidence="2 3">
    <name type="scientific">Globodera rostochiensis</name>
    <name type="common">Golden nematode worm</name>
    <name type="synonym">Heterodera rostochiensis</name>
    <dbReference type="NCBI Taxonomy" id="31243"/>
    <lineage>
        <taxon>Eukaryota</taxon>
        <taxon>Metazoa</taxon>
        <taxon>Ecdysozoa</taxon>
        <taxon>Nematoda</taxon>
        <taxon>Chromadorea</taxon>
        <taxon>Rhabditida</taxon>
        <taxon>Tylenchina</taxon>
        <taxon>Tylenchomorpha</taxon>
        <taxon>Tylenchoidea</taxon>
        <taxon>Heteroderidae</taxon>
        <taxon>Heteroderinae</taxon>
        <taxon>Globodera</taxon>
    </lineage>
</organism>
<protein>
    <submittedName>
        <fullName evidence="3">Uncharacterized protein</fullName>
    </submittedName>
</protein>
<feature type="compositionally biased region" description="Polar residues" evidence="1">
    <location>
        <begin position="98"/>
        <end position="109"/>
    </location>
</feature>
<feature type="region of interest" description="Disordered" evidence="1">
    <location>
        <begin position="800"/>
        <end position="824"/>
    </location>
</feature>
<reference evidence="3" key="1">
    <citation type="submission" date="2022-11" db="UniProtKB">
        <authorList>
            <consortium name="WormBaseParasite"/>
        </authorList>
    </citation>
    <scope>IDENTIFICATION</scope>
</reference>
<feature type="region of interest" description="Disordered" evidence="1">
    <location>
        <begin position="52"/>
        <end position="110"/>
    </location>
</feature>
<keyword evidence="2" id="KW-1185">Reference proteome</keyword>
<name>A0A914H0W0_GLORO</name>
<evidence type="ECO:0000313" key="2">
    <source>
        <dbReference type="Proteomes" id="UP000887572"/>
    </source>
</evidence>
<feature type="compositionally biased region" description="Basic and acidic residues" evidence="1">
    <location>
        <begin position="413"/>
        <end position="426"/>
    </location>
</feature>